<evidence type="ECO:0000313" key="1">
    <source>
        <dbReference type="EMBL" id="TGY00769.1"/>
    </source>
</evidence>
<protein>
    <submittedName>
        <fullName evidence="1">Uncharacterized protein</fullName>
    </submittedName>
</protein>
<comment type="caution">
    <text evidence="1">The sequence shown here is derived from an EMBL/GenBank/DDBJ whole genome shotgun (WGS) entry which is preliminary data.</text>
</comment>
<evidence type="ECO:0000313" key="2">
    <source>
        <dbReference type="Proteomes" id="UP000307720"/>
    </source>
</evidence>
<name>A0AC61R3T3_9FIRM</name>
<accession>A0AC61R3T3</accession>
<proteinExistence type="predicted"/>
<dbReference type="EMBL" id="SRZB01000001">
    <property type="protein sequence ID" value="TGY00769.1"/>
    <property type="molecule type" value="Genomic_DNA"/>
</dbReference>
<gene>
    <name evidence="1" type="ORF">E5357_00940</name>
</gene>
<keyword evidence="2" id="KW-1185">Reference proteome</keyword>
<sequence>MKVLYKDEFENLSVMEVSKASYVEEDEVLALNGPEDDIAVKASKKEAEKVIRELYETDKADVTAYEYCEIDMEFDDDDDDDDYDDDEFDAMLDRILEDSEKNGVLRFK</sequence>
<organism evidence="1 2">
    <name type="scientific">Hominisplanchenecus murintestinalis</name>
    <dbReference type="NCBI Taxonomy" id="2941517"/>
    <lineage>
        <taxon>Bacteria</taxon>
        <taxon>Bacillati</taxon>
        <taxon>Bacillota</taxon>
        <taxon>Clostridia</taxon>
        <taxon>Lachnospirales</taxon>
        <taxon>Lachnospiraceae</taxon>
        <taxon>Hominisplanchenecus</taxon>
    </lineage>
</organism>
<reference evidence="1" key="1">
    <citation type="submission" date="2019-04" db="EMBL/GenBank/DDBJ databases">
        <title>Microbes associate with the intestines of laboratory mice.</title>
        <authorList>
            <person name="Navarre W."/>
            <person name="Wong E."/>
            <person name="Huang K."/>
            <person name="Tropini C."/>
            <person name="Ng K."/>
            <person name="Yu B."/>
        </authorList>
    </citation>
    <scope>NUCLEOTIDE SEQUENCE</scope>
    <source>
        <strain evidence="1">NM72_1-8</strain>
    </source>
</reference>
<dbReference type="Proteomes" id="UP000307720">
    <property type="component" value="Unassembled WGS sequence"/>
</dbReference>